<dbReference type="OrthoDB" id="10537527at2759"/>
<organism evidence="1 2">
    <name type="scientific">Paramuricea clavata</name>
    <name type="common">Red gorgonian</name>
    <name type="synonym">Violescent sea-whip</name>
    <dbReference type="NCBI Taxonomy" id="317549"/>
    <lineage>
        <taxon>Eukaryota</taxon>
        <taxon>Metazoa</taxon>
        <taxon>Cnidaria</taxon>
        <taxon>Anthozoa</taxon>
        <taxon>Octocorallia</taxon>
        <taxon>Malacalcyonacea</taxon>
        <taxon>Plexauridae</taxon>
        <taxon>Paramuricea</taxon>
    </lineage>
</organism>
<evidence type="ECO:0000313" key="1">
    <source>
        <dbReference type="EMBL" id="CAB3997258.1"/>
    </source>
</evidence>
<dbReference type="AlphaFoldDB" id="A0A7D9DYR2"/>
<reference evidence="1" key="1">
    <citation type="submission" date="2020-04" db="EMBL/GenBank/DDBJ databases">
        <authorList>
            <person name="Alioto T."/>
            <person name="Alioto T."/>
            <person name="Gomez Garrido J."/>
        </authorList>
    </citation>
    <scope>NUCLEOTIDE SEQUENCE</scope>
    <source>
        <strain evidence="1">A484AB</strain>
    </source>
</reference>
<name>A0A7D9DYR2_PARCT</name>
<dbReference type="PROSITE" id="PS51257">
    <property type="entry name" value="PROKAR_LIPOPROTEIN"/>
    <property type="match status" value="1"/>
</dbReference>
<gene>
    <name evidence="1" type="ORF">PACLA_8A078500</name>
</gene>
<dbReference type="Proteomes" id="UP001152795">
    <property type="component" value="Unassembled WGS sequence"/>
</dbReference>
<protein>
    <submittedName>
        <fullName evidence="1">Uncharacterized protein</fullName>
    </submittedName>
</protein>
<evidence type="ECO:0000313" key="2">
    <source>
        <dbReference type="Proteomes" id="UP001152795"/>
    </source>
</evidence>
<keyword evidence="2" id="KW-1185">Reference proteome</keyword>
<dbReference type="EMBL" id="CACRXK020003059">
    <property type="protein sequence ID" value="CAB3997258.1"/>
    <property type="molecule type" value="Genomic_DNA"/>
</dbReference>
<accession>A0A7D9DYR2</accession>
<proteinExistence type="predicted"/>
<sequence>MANRLQSLHTALQSCYDHDINWTLLPEKLHRVCALFGKGLKQQASTVLLGFLSLISFCIGHGAIDVAQFWREPSILWLVIVLPTGFCVSGCERKCAYLGLNSK</sequence>
<comment type="caution">
    <text evidence="1">The sequence shown here is derived from an EMBL/GenBank/DDBJ whole genome shotgun (WGS) entry which is preliminary data.</text>
</comment>